<dbReference type="GO" id="GO:0005737">
    <property type="term" value="C:cytoplasm"/>
    <property type="evidence" value="ECO:0007669"/>
    <property type="project" value="TreeGrafter"/>
</dbReference>
<dbReference type="Gene3D" id="3.40.30.10">
    <property type="entry name" value="Glutaredoxin"/>
    <property type="match status" value="1"/>
</dbReference>
<dbReference type="InterPro" id="IPR045073">
    <property type="entry name" value="Omega/Tau-like"/>
</dbReference>
<dbReference type="FunFam" id="3.40.30.10:FF:000044">
    <property type="entry name" value="Glutathione S-transferase GSTU6"/>
    <property type="match status" value="1"/>
</dbReference>
<dbReference type="InterPro" id="IPR036249">
    <property type="entry name" value="Thioredoxin-like_sf"/>
</dbReference>
<name>A0A9R0Q5N9_TRITD</name>
<dbReference type="Gene3D" id="1.20.1050.10">
    <property type="match status" value="1"/>
</dbReference>
<dbReference type="PANTHER" id="PTHR11260">
    <property type="entry name" value="GLUTATHIONE S-TRANSFERASE, GST, SUPERFAMILY, GST DOMAIN CONTAINING"/>
    <property type="match status" value="1"/>
</dbReference>
<dbReference type="Proteomes" id="UP000324705">
    <property type="component" value="Chromosome 1A"/>
</dbReference>
<dbReference type="FunFam" id="1.20.1050.10:FF:000023">
    <property type="entry name" value="Probable glutathione S-transferase GSTU6"/>
    <property type="match status" value="1"/>
</dbReference>
<organism evidence="7 8">
    <name type="scientific">Triticum turgidum subsp. durum</name>
    <name type="common">Durum wheat</name>
    <name type="synonym">Triticum durum</name>
    <dbReference type="NCBI Taxonomy" id="4567"/>
    <lineage>
        <taxon>Eukaryota</taxon>
        <taxon>Viridiplantae</taxon>
        <taxon>Streptophyta</taxon>
        <taxon>Embryophyta</taxon>
        <taxon>Tracheophyta</taxon>
        <taxon>Spermatophyta</taxon>
        <taxon>Magnoliopsida</taxon>
        <taxon>Liliopsida</taxon>
        <taxon>Poales</taxon>
        <taxon>Poaceae</taxon>
        <taxon>BOP clade</taxon>
        <taxon>Pooideae</taxon>
        <taxon>Triticodae</taxon>
        <taxon>Triticeae</taxon>
        <taxon>Triticinae</taxon>
        <taxon>Triticum</taxon>
    </lineage>
</organism>
<comment type="catalytic activity">
    <reaction evidence="4">
        <text>RX + glutathione = an S-substituted glutathione + a halide anion + H(+)</text>
        <dbReference type="Rhea" id="RHEA:16437"/>
        <dbReference type="ChEBI" id="CHEBI:15378"/>
        <dbReference type="ChEBI" id="CHEBI:16042"/>
        <dbReference type="ChEBI" id="CHEBI:17792"/>
        <dbReference type="ChEBI" id="CHEBI:57925"/>
        <dbReference type="ChEBI" id="CHEBI:90779"/>
        <dbReference type="EC" id="2.5.1.18"/>
    </reaction>
</comment>
<dbReference type="GO" id="GO:0006749">
    <property type="term" value="P:glutathione metabolic process"/>
    <property type="evidence" value="ECO:0007669"/>
    <property type="project" value="InterPro"/>
</dbReference>
<dbReference type="SFLD" id="SFLDG00358">
    <property type="entry name" value="Main_(cytGST)"/>
    <property type="match status" value="1"/>
</dbReference>
<dbReference type="CDD" id="cd03058">
    <property type="entry name" value="GST_N_Tau"/>
    <property type="match status" value="1"/>
</dbReference>
<gene>
    <name evidence="7" type="ORF">TRITD_1Av1G122240</name>
</gene>
<evidence type="ECO:0000256" key="4">
    <source>
        <dbReference type="ARBA" id="ARBA00047960"/>
    </source>
</evidence>
<dbReference type="EC" id="2.5.1.18" evidence="1"/>
<dbReference type="SFLD" id="SFLDG01152">
    <property type="entry name" value="Main.3:_Omega-_and_Tau-like"/>
    <property type="match status" value="1"/>
</dbReference>
<dbReference type="SUPFAM" id="SSF47616">
    <property type="entry name" value="GST C-terminal domain-like"/>
    <property type="match status" value="1"/>
</dbReference>
<dbReference type="EMBL" id="LT934111">
    <property type="protein sequence ID" value="VAH05466.1"/>
    <property type="molecule type" value="Genomic_DNA"/>
</dbReference>
<dbReference type="SFLD" id="SFLDS00019">
    <property type="entry name" value="Glutathione_Transferase_(cytos"/>
    <property type="match status" value="1"/>
</dbReference>
<sequence>MYESVSTCWGEKSSAQASWMTHRSFIYSALHTNHRIPRNLQAHPRQKMANGGDELKLLGMWASPYVVRVQLALHLKGVSYEYVEEDLASKSELFLRSNPVHKTVPILIHNGKPVCESQVILQYIDEAFAGVGPPLLPADPYERAVARFWAAYVEDKLLAPWGKVFRVKTDEERAEWTRQTAAALGPLEDGLRECSKGKGFFGGDCVGYVDVLLGSMVPWVRATERLSGDKLIDAGKAPLLAAWMERISELDAAKAVFQDVDRVVEYAGAIQARLSAAAAASTQ</sequence>
<dbReference type="InterPro" id="IPR004045">
    <property type="entry name" value="Glutathione_S-Trfase_N"/>
</dbReference>
<evidence type="ECO:0000313" key="7">
    <source>
        <dbReference type="EMBL" id="VAH05466.1"/>
    </source>
</evidence>
<dbReference type="Gramene" id="TRITD1Av1G122240.2">
    <property type="protein sequence ID" value="TRITD1Av1G122240.2"/>
    <property type="gene ID" value="TRITD1Av1G122240"/>
</dbReference>
<proteinExistence type="inferred from homology"/>
<dbReference type="OMA" id="MPLFSAW"/>
<reference evidence="7 8" key="1">
    <citation type="submission" date="2017-09" db="EMBL/GenBank/DDBJ databases">
        <authorList>
            <consortium name="International Durum Wheat Genome Sequencing Consortium (IDWGSC)"/>
            <person name="Milanesi L."/>
        </authorList>
    </citation>
    <scope>NUCLEOTIDE SEQUENCE [LARGE SCALE GENOMIC DNA]</scope>
    <source>
        <strain evidence="8">cv. Svevo</strain>
    </source>
</reference>
<dbReference type="InterPro" id="IPR010987">
    <property type="entry name" value="Glutathione-S-Trfase_C-like"/>
</dbReference>
<feature type="domain" description="GST C-terminal" evidence="6">
    <location>
        <begin position="139"/>
        <end position="270"/>
    </location>
</feature>
<dbReference type="InterPro" id="IPR036282">
    <property type="entry name" value="Glutathione-S-Trfase_C_sf"/>
</dbReference>
<dbReference type="Pfam" id="PF13410">
    <property type="entry name" value="GST_C_2"/>
    <property type="match status" value="1"/>
</dbReference>
<dbReference type="InterPro" id="IPR040079">
    <property type="entry name" value="Glutathione_S-Trfase"/>
</dbReference>
<evidence type="ECO:0000259" key="6">
    <source>
        <dbReference type="PROSITE" id="PS50405"/>
    </source>
</evidence>
<dbReference type="GO" id="GO:0004364">
    <property type="term" value="F:glutathione transferase activity"/>
    <property type="evidence" value="ECO:0007669"/>
    <property type="project" value="UniProtKB-EC"/>
</dbReference>
<dbReference type="PROSITE" id="PS50405">
    <property type="entry name" value="GST_CTER"/>
    <property type="match status" value="1"/>
</dbReference>
<dbReference type="AlphaFoldDB" id="A0A9R0Q5N9"/>
<evidence type="ECO:0000256" key="3">
    <source>
        <dbReference type="ARBA" id="ARBA00025743"/>
    </source>
</evidence>
<dbReference type="CDD" id="cd03185">
    <property type="entry name" value="GST_C_Tau"/>
    <property type="match status" value="1"/>
</dbReference>
<evidence type="ECO:0000256" key="2">
    <source>
        <dbReference type="ARBA" id="ARBA00022679"/>
    </source>
</evidence>
<evidence type="ECO:0000259" key="5">
    <source>
        <dbReference type="PROSITE" id="PS50404"/>
    </source>
</evidence>
<comment type="similarity">
    <text evidence="3">Belongs to the GST superfamily. Tau family.</text>
</comment>
<dbReference type="SUPFAM" id="SSF52833">
    <property type="entry name" value="Thioredoxin-like"/>
    <property type="match status" value="1"/>
</dbReference>
<dbReference type="InterPro" id="IPR045074">
    <property type="entry name" value="GST_C_Tau"/>
</dbReference>
<keyword evidence="8" id="KW-1185">Reference proteome</keyword>
<keyword evidence="2" id="KW-0808">Transferase</keyword>
<evidence type="ECO:0000313" key="8">
    <source>
        <dbReference type="Proteomes" id="UP000324705"/>
    </source>
</evidence>
<evidence type="ECO:0000256" key="1">
    <source>
        <dbReference type="ARBA" id="ARBA00012452"/>
    </source>
</evidence>
<dbReference type="Pfam" id="PF02798">
    <property type="entry name" value="GST_N"/>
    <property type="match status" value="1"/>
</dbReference>
<protein>
    <recommendedName>
        <fullName evidence="1">glutathione transferase</fullName>
        <ecNumber evidence="1">2.5.1.18</ecNumber>
    </recommendedName>
</protein>
<accession>A0A9R0Q5N9</accession>
<feature type="domain" description="GST N-terminal" evidence="5">
    <location>
        <begin position="53"/>
        <end position="132"/>
    </location>
</feature>
<dbReference type="PANTHER" id="PTHR11260:SF594">
    <property type="entry name" value="GLUTATHIONE S-TRANSFERASE"/>
    <property type="match status" value="1"/>
</dbReference>
<dbReference type="PROSITE" id="PS50404">
    <property type="entry name" value="GST_NTER"/>
    <property type="match status" value="1"/>
</dbReference>